<dbReference type="HOGENOM" id="CLU_002341_6_1_1"/>
<keyword evidence="6" id="KW-1185">Reference proteome</keyword>
<gene>
    <name evidence="5" type="ORF">PV04_06596</name>
</gene>
<organism evidence="5 6">
    <name type="scientific">Phialophora macrospora</name>
    <dbReference type="NCBI Taxonomy" id="1851006"/>
    <lineage>
        <taxon>Eukaryota</taxon>
        <taxon>Fungi</taxon>
        <taxon>Dikarya</taxon>
        <taxon>Ascomycota</taxon>
        <taxon>Pezizomycotina</taxon>
        <taxon>Eurotiomycetes</taxon>
        <taxon>Chaetothyriomycetidae</taxon>
        <taxon>Chaetothyriales</taxon>
        <taxon>Herpotrichiellaceae</taxon>
        <taxon>Phialophora</taxon>
    </lineage>
</organism>
<accession>A0A0D2FGZ0</accession>
<evidence type="ECO:0000256" key="1">
    <source>
        <dbReference type="ARBA" id="ARBA00022737"/>
    </source>
</evidence>
<dbReference type="STRING" id="5601.A0A0D2FGZ0"/>
<dbReference type="SUPFAM" id="SSF52540">
    <property type="entry name" value="P-loop containing nucleoside triphosphate hydrolases"/>
    <property type="match status" value="1"/>
</dbReference>
<dbReference type="Pfam" id="PF25053">
    <property type="entry name" value="DUF7791"/>
    <property type="match status" value="1"/>
</dbReference>
<dbReference type="Gene3D" id="3.40.50.300">
    <property type="entry name" value="P-loop containing nucleotide triphosphate hydrolases"/>
    <property type="match status" value="1"/>
</dbReference>
<name>A0A0D2FGZ0_9EURO</name>
<protein>
    <submittedName>
        <fullName evidence="5">Uncharacterized protein</fullName>
    </submittedName>
</protein>
<reference evidence="5 6" key="1">
    <citation type="submission" date="2015-01" db="EMBL/GenBank/DDBJ databases">
        <title>The Genome Sequence of Capronia semiimmersa CBS27337.</title>
        <authorList>
            <consortium name="The Broad Institute Genomics Platform"/>
            <person name="Cuomo C."/>
            <person name="de Hoog S."/>
            <person name="Gorbushina A."/>
            <person name="Stielow B."/>
            <person name="Teixiera M."/>
            <person name="Abouelleil A."/>
            <person name="Chapman S.B."/>
            <person name="Priest M."/>
            <person name="Young S.K."/>
            <person name="Wortman J."/>
            <person name="Nusbaum C."/>
            <person name="Birren B."/>
        </authorList>
    </citation>
    <scope>NUCLEOTIDE SEQUENCE [LARGE SCALE GENOMIC DNA]</scope>
    <source>
        <strain evidence="5 6">CBS 27337</strain>
    </source>
</reference>
<dbReference type="InterPro" id="IPR027417">
    <property type="entry name" value="P-loop_NTPase"/>
</dbReference>
<dbReference type="PANTHER" id="PTHR10039:SF5">
    <property type="entry name" value="NACHT DOMAIN-CONTAINING PROTEIN"/>
    <property type="match status" value="1"/>
</dbReference>
<evidence type="ECO:0000259" key="3">
    <source>
        <dbReference type="Pfam" id="PF24883"/>
    </source>
</evidence>
<dbReference type="InterPro" id="IPR056884">
    <property type="entry name" value="NPHP3-like_N"/>
</dbReference>
<dbReference type="AlphaFoldDB" id="A0A0D2FGZ0"/>
<sequence length="1042" mass="118188">MVLEAIGAFALACNILQVVEYGAKTVAKAGSLHRPSRGSTTDIHDLDAIAQQLNDLNKNLGSSVVPPLPQACSLYSRLAECNAESLRLSQKFIDFVQKLRPKTAASPGNPSWAASFRSAIRLRWHQEEIQALQNSVSQARSNLIVAFLFYIHSTQASSASQTALLAAANRTEKNMLIAIDGTSNKLQSDIATLMQQMDLLKLQDATCETLLANFQATHVDALSRLSLALETIILEQEAIRATSDRQRTELARKRICMNLYFPDMDLRRNQIREAHEDTFHWILEPRNTTDHRLSDFQGWLDSPAPDHCLFWISGKPGSGKSTLLQYVDHNLKPVCCTNWLSGYDLLVCRYFIWNPGRALQKSFQGLLRALLYHLLSSHQWLIEAVVSEERWLTACATESELQWSIPELKTAIETCLQKISITRRILILVDGLDELDGTDDDRHDMLDFFGKLPRLGPVKLCLSSRPWNIFADYFHGLPQLQLQLYTRVDIEKYVRQSLWHSMRLQSSYLRNCGAGEKLVQMIVDKASGVFLWVHLVVQELVRGFRDGETIRTLERKVNSMPADLDGFFKRIISSIDPAYRSEASAFIQTALFCRHNTDADWPRGLLELTFLEMDDVDFALRPSYDFTELDFGDLDALEYRVDLGKRRLNSRCMGLLEWTINQRWADPDAEEPPNSTGRLERLLYTEVHFLHRSLMDFLLTPDAQCILQQCTNGPFPARRFLCSAMLTKVCARYAIYSAPSRQHLNGEKDMFPLRLLGRAIHDLLTAMTSSTDLDVPTVNIIMVRLKPVLEFLHHLPRKSRISSTLFCLFGWLDSADDLCISIAVGYNLTDFVATNLTRALTQGSRHQDFLAIALRSRGKTRPNLKLVRVVLQAGVDPNYPNSVWWEWLRELICWKRVEPGPYLSLYVEVLEMAIKYNVDTSCPTYLLPKFAKLPNCRFDSGPIWLTDVLETLPLEEPDRERLQTALREREQVKARELGKAGDDGNSAVESEDQGGDTQVRSLAMDPSTTPEHSIIRKRKQSASAGVEGNTRRKICIDLAASL</sequence>
<proteinExistence type="predicted"/>
<dbReference type="EMBL" id="KN846959">
    <property type="protein sequence ID" value="KIW67333.1"/>
    <property type="molecule type" value="Genomic_DNA"/>
</dbReference>
<evidence type="ECO:0000256" key="2">
    <source>
        <dbReference type="SAM" id="MobiDB-lite"/>
    </source>
</evidence>
<dbReference type="PANTHER" id="PTHR10039">
    <property type="entry name" value="AMELOGENIN"/>
    <property type="match status" value="1"/>
</dbReference>
<dbReference type="Proteomes" id="UP000054266">
    <property type="component" value="Unassembled WGS sequence"/>
</dbReference>
<dbReference type="InterPro" id="IPR056693">
    <property type="entry name" value="DUF7791"/>
</dbReference>
<dbReference type="Pfam" id="PF24883">
    <property type="entry name" value="NPHP3_N"/>
    <property type="match status" value="1"/>
</dbReference>
<evidence type="ECO:0000259" key="4">
    <source>
        <dbReference type="Pfam" id="PF25053"/>
    </source>
</evidence>
<feature type="region of interest" description="Disordered" evidence="2">
    <location>
        <begin position="974"/>
        <end position="1026"/>
    </location>
</feature>
<feature type="domain" description="Nephrocystin 3-like N-terminal" evidence="3">
    <location>
        <begin position="294"/>
        <end position="465"/>
    </location>
</feature>
<feature type="compositionally biased region" description="Polar residues" evidence="2">
    <location>
        <begin position="995"/>
        <end position="1011"/>
    </location>
</feature>
<evidence type="ECO:0000313" key="5">
    <source>
        <dbReference type="EMBL" id="KIW67333.1"/>
    </source>
</evidence>
<keyword evidence="1" id="KW-0677">Repeat</keyword>
<feature type="domain" description="DUF7791" evidence="4">
    <location>
        <begin position="574"/>
        <end position="738"/>
    </location>
</feature>
<evidence type="ECO:0000313" key="6">
    <source>
        <dbReference type="Proteomes" id="UP000054266"/>
    </source>
</evidence>